<evidence type="ECO:0000256" key="1">
    <source>
        <dbReference type="SAM" id="SignalP"/>
    </source>
</evidence>
<sequence>MQFTLFAIALAAIVTPSLAIPTQSQANPLIQPRYTCAPTRYLPSPKCKYYNWLYKPCLSTVSLSSTDLEEEELTNFYFRRLAMMVNALLSANMTAMSRVASRKERDGAAFGDYISLPIGLPRVLPEPLFSFYF</sequence>
<accession>K1WI54</accession>
<dbReference type="HOGENOM" id="CLU_1907147_0_0_1"/>
<gene>
    <name evidence="2" type="ORF">MBM_04857</name>
</gene>
<keyword evidence="1" id="KW-0732">Signal</keyword>
<feature type="signal peptide" evidence="1">
    <location>
        <begin position="1"/>
        <end position="19"/>
    </location>
</feature>
<protein>
    <submittedName>
        <fullName evidence="2">Uncharacterized protein</fullName>
    </submittedName>
</protein>
<dbReference type="AlphaFoldDB" id="K1WI54"/>
<dbReference type="Proteomes" id="UP000006753">
    <property type="component" value="Unassembled WGS sequence"/>
</dbReference>
<feature type="chain" id="PRO_5003854442" evidence="1">
    <location>
        <begin position="20"/>
        <end position="133"/>
    </location>
</feature>
<evidence type="ECO:0000313" key="3">
    <source>
        <dbReference type="Proteomes" id="UP000006753"/>
    </source>
</evidence>
<organism evidence="2 3">
    <name type="scientific">Marssonina brunnea f. sp. multigermtubi (strain MB_m1)</name>
    <name type="common">Marssonina leaf spot fungus</name>
    <dbReference type="NCBI Taxonomy" id="1072389"/>
    <lineage>
        <taxon>Eukaryota</taxon>
        <taxon>Fungi</taxon>
        <taxon>Dikarya</taxon>
        <taxon>Ascomycota</taxon>
        <taxon>Pezizomycotina</taxon>
        <taxon>Leotiomycetes</taxon>
        <taxon>Helotiales</taxon>
        <taxon>Drepanopezizaceae</taxon>
        <taxon>Drepanopeziza</taxon>
    </lineage>
</organism>
<evidence type="ECO:0000313" key="2">
    <source>
        <dbReference type="EMBL" id="EKD17280.1"/>
    </source>
</evidence>
<proteinExistence type="predicted"/>
<keyword evidence="3" id="KW-1185">Reference proteome</keyword>
<dbReference type="KEGG" id="mbe:MBM_04857"/>
<dbReference type="InParanoid" id="K1WI54"/>
<name>K1WI54_MARBU</name>
<reference evidence="2 3" key="1">
    <citation type="journal article" date="2012" name="BMC Genomics">
        <title>Sequencing the genome of Marssonina brunnea reveals fungus-poplar co-evolution.</title>
        <authorList>
            <person name="Zhu S."/>
            <person name="Cao Y.-Z."/>
            <person name="Jiang C."/>
            <person name="Tan B.-Y."/>
            <person name="Wang Z."/>
            <person name="Feng S."/>
            <person name="Zhang L."/>
            <person name="Su X.-H."/>
            <person name="Brejova B."/>
            <person name="Vinar T."/>
            <person name="Xu M."/>
            <person name="Wang M.-X."/>
            <person name="Zhang S.-G."/>
            <person name="Huang M.-R."/>
            <person name="Wu R."/>
            <person name="Zhou Y."/>
        </authorList>
    </citation>
    <scope>NUCLEOTIDE SEQUENCE [LARGE SCALE GENOMIC DNA]</scope>
    <source>
        <strain evidence="2 3">MB_m1</strain>
    </source>
</reference>
<dbReference type="EMBL" id="JH921437">
    <property type="protein sequence ID" value="EKD17280.1"/>
    <property type="molecule type" value="Genomic_DNA"/>
</dbReference>